<dbReference type="PIRSF" id="PIRSF018266">
    <property type="entry name" value="FecR"/>
    <property type="match status" value="1"/>
</dbReference>
<dbReference type="InterPro" id="IPR012373">
    <property type="entry name" value="Ferrdict_sens_TM"/>
</dbReference>
<keyword evidence="1" id="KW-0812">Transmembrane</keyword>
<evidence type="ECO:0000313" key="4">
    <source>
        <dbReference type="EMBL" id="RFM36910.1"/>
    </source>
</evidence>
<dbReference type="Gene3D" id="2.60.120.1440">
    <property type="match status" value="1"/>
</dbReference>
<dbReference type="OrthoDB" id="649653at2"/>
<dbReference type="AlphaFoldDB" id="A0A3E1P9Y6"/>
<dbReference type="EMBL" id="QTJV01000001">
    <property type="protein sequence ID" value="RFM36910.1"/>
    <property type="molecule type" value="Genomic_DNA"/>
</dbReference>
<evidence type="ECO:0000259" key="3">
    <source>
        <dbReference type="Pfam" id="PF16344"/>
    </source>
</evidence>
<dbReference type="RefSeq" id="WP_116852230.1">
    <property type="nucleotide sequence ID" value="NZ_QTJV01000001.1"/>
</dbReference>
<dbReference type="PANTHER" id="PTHR30273">
    <property type="entry name" value="PERIPLASMIC SIGNAL SENSOR AND SIGMA FACTOR ACTIVATOR FECR-RELATED"/>
    <property type="match status" value="1"/>
</dbReference>
<organism evidence="4 5">
    <name type="scientific">Chitinophaga silvisoli</name>
    <dbReference type="NCBI Taxonomy" id="2291814"/>
    <lineage>
        <taxon>Bacteria</taxon>
        <taxon>Pseudomonadati</taxon>
        <taxon>Bacteroidota</taxon>
        <taxon>Chitinophagia</taxon>
        <taxon>Chitinophagales</taxon>
        <taxon>Chitinophagaceae</taxon>
        <taxon>Chitinophaga</taxon>
    </lineage>
</organism>
<dbReference type="PANTHER" id="PTHR30273:SF2">
    <property type="entry name" value="PROTEIN FECR"/>
    <property type="match status" value="1"/>
</dbReference>
<dbReference type="Pfam" id="PF04773">
    <property type="entry name" value="FecR"/>
    <property type="match status" value="1"/>
</dbReference>
<feature type="transmembrane region" description="Helical" evidence="1">
    <location>
        <begin position="60"/>
        <end position="80"/>
    </location>
</feature>
<dbReference type="InterPro" id="IPR006860">
    <property type="entry name" value="FecR"/>
</dbReference>
<keyword evidence="5" id="KW-1185">Reference proteome</keyword>
<evidence type="ECO:0000256" key="1">
    <source>
        <dbReference type="SAM" id="Phobius"/>
    </source>
</evidence>
<evidence type="ECO:0000259" key="2">
    <source>
        <dbReference type="Pfam" id="PF04773"/>
    </source>
</evidence>
<dbReference type="GO" id="GO:0016989">
    <property type="term" value="F:sigma factor antagonist activity"/>
    <property type="evidence" value="ECO:0007669"/>
    <property type="project" value="TreeGrafter"/>
</dbReference>
<dbReference type="Proteomes" id="UP000261174">
    <property type="component" value="Unassembled WGS sequence"/>
</dbReference>
<sequence>MDQKTFSILLEKYLGGNISQEEVNNLLDSLEDDSMRQQWETAIGGILADQAQPRRQKRPLMPYAAAAAILTLLVSGILYFTQRHEPAPKPLATQQAHTITPGGNKAILTLADGSQITLDSATNGAIAHQGNVQVIKLNNGQLAYKTDKNSSSESHYNSLITPRGGQFMIILPDGSKVWLNAATSLRYPTTFTGNTREVQLAGEAYFEIAQNAQQPFVVKVNNLEVKVLGTHFNIMGYPDEKSIQTTLLQGAVQVQHNTAAVRLSPGQQARLQDGNMTIKKDVDVEEIIAWKNGYFHFNHETLQGVMRQISRWYDVEVIYEGAVPEREFGGKIERNNSLNDVLKILELSNVHYKIKERKIIITS</sequence>
<dbReference type="FunFam" id="2.60.120.1440:FF:000001">
    <property type="entry name" value="Putative anti-sigma factor"/>
    <property type="match status" value="1"/>
</dbReference>
<name>A0A3E1P9Y6_9BACT</name>
<protein>
    <submittedName>
        <fullName evidence="4">FecR family protein</fullName>
    </submittedName>
</protein>
<feature type="domain" description="Protein FecR C-terminal" evidence="3">
    <location>
        <begin position="294"/>
        <end position="361"/>
    </location>
</feature>
<gene>
    <name evidence="4" type="ORF">DXN04_05285</name>
</gene>
<feature type="domain" description="FecR protein" evidence="2">
    <location>
        <begin position="160"/>
        <end position="253"/>
    </location>
</feature>
<evidence type="ECO:0000313" key="5">
    <source>
        <dbReference type="Proteomes" id="UP000261174"/>
    </source>
</evidence>
<keyword evidence="1" id="KW-0472">Membrane</keyword>
<dbReference type="Gene3D" id="3.55.50.30">
    <property type="match status" value="1"/>
</dbReference>
<proteinExistence type="predicted"/>
<accession>A0A3E1P9Y6</accession>
<comment type="caution">
    <text evidence="4">The sequence shown here is derived from an EMBL/GenBank/DDBJ whole genome shotgun (WGS) entry which is preliminary data.</text>
</comment>
<keyword evidence="1" id="KW-1133">Transmembrane helix</keyword>
<dbReference type="Pfam" id="PF16344">
    <property type="entry name" value="FecR_C"/>
    <property type="match status" value="1"/>
</dbReference>
<reference evidence="4 5" key="1">
    <citation type="submission" date="2018-08" db="EMBL/GenBank/DDBJ databases">
        <title>Chitinophaga sp. K20C18050901, a novel bacterium isolated from forest soil.</title>
        <authorList>
            <person name="Wang C."/>
        </authorList>
    </citation>
    <scope>NUCLEOTIDE SEQUENCE [LARGE SCALE GENOMIC DNA]</scope>
    <source>
        <strain evidence="4 5">K20C18050901</strain>
    </source>
</reference>
<dbReference type="InterPro" id="IPR032508">
    <property type="entry name" value="FecR_C"/>
</dbReference>